<accession>A0A9P1DVV0</accession>
<feature type="region of interest" description="Disordered" evidence="1">
    <location>
        <begin position="155"/>
        <end position="174"/>
    </location>
</feature>
<keyword evidence="5" id="KW-1185">Reference proteome</keyword>
<evidence type="ECO:0000313" key="2">
    <source>
        <dbReference type="EMBL" id="CAI4017255.1"/>
    </source>
</evidence>
<dbReference type="AlphaFoldDB" id="A0A9P1DVV0"/>
<evidence type="ECO:0000313" key="5">
    <source>
        <dbReference type="Proteomes" id="UP001152797"/>
    </source>
</evidence>
<reference evidence="3" key="2">
    <citation type="submission" date="2024-04" db="EMBL/GenBank/DDBJ databases">
        <authorList>
            <person name="Chen Y."/>
            <person name="Shah S."/>
            <person name="Dougan E. K."/>
            <person name="Thang M."/>
            <person name="Chan C."/>
        </authorList>
    </citation>
    <scope>NUCLEOTIDE SEQUENCE [LARGE SCALE GENOMIC DNA]</scope>
</reference>
<feature type="compositionally biased region" description="Basic and acidic residues" evidence="1">
    <location>
        <begin position="453"/>
        <end position="462"/>
    </location>
</feature>
<feature type="region of interest" description="Disordered" evidence="1">
    <location>
        <begin position="484"/>
        <end position="519"/>
    </location>
</feature>
<dbReference type="EMBL" id="CAMXCT010006625">
    <property type="protein sequence ID" value="CAI4017255.1"/>
    <property type="molecule type" value="Genomic_DNA"/>
</dbReference>
<evidence type="ECO:0000313" key="4">
    <source>
        <dbReference type="EMBL" id="CAL4804567.1"/>
    </source>
</evidence>
<feature type="region of interest" description="Disordered" evidence="1">
    <location>
        <begin position="266"/>
        <end position="285"/>
    </location>
</feature>
<name>A0A9P1DVV0_9DINO</name>
<protein>
    <submittedName>
        <fullName evidence="4">Retrovirus-related Pol polyprotein from transposon TNT 1-94</fullName>
    </submittedName>
</protein>
<feature type="region of interest" description="Disordered" evidence="1">
    <location>
        <begin position="441"/>
        <end position="462"/>
    </location>
</feature>
<dbReference type="EMBL" id="CAMXCT020006625">
    <property type="protein sequence ID" value="CAL1170630.1"/>
    <property type="molecule type" value="Genomic_DNA"/>
</dbReference>
<reference evidence="2" key="1">
    <citation type="submission" date="2022-10" db="EMBL/GenBank/DDBJ databases">
        <authorList>
            <person name="Chen Y."/>
            <person name="Dougan E. K."/>
            <person name="Chan C."/>
            <person name="Rhodes N."/>
            <person name="Thang M."/>
        </authorList>
    </citation>
    <scope>NUCLEOTIDE SEQUENCE</scope>
</reference>
<proteinExistence type="predicted"/>
<sequence length="984" mass="111225">MAEDEVEKLGPLALRLVDGLRGAILQVARTLPVDELANKETGVEFLLKSMTSSLAPRNKQATRDLYQAGAQYGGIRSRLRGDSIASYALRRRAWYRMMTDVDPDLKLPDGILAEQLIHEKEKGSSFGKGYKSSPFKGFGTGSNPSKGKWRSYYVEDDDKQESRESASQSLGGYEDITDDHTVYRAGTAELCADEYDPIHVAYQAMNDERLDEEDPEAIEHAADILQAESEAYHAQLHAQSPGHYGFWSKGHGRQFQVQGSLSLEEKRQRVQGNKSHKRKGSEPKQRAVYFAINEYDEKTTADACSYMVTGELMDAERTADEMLDAMIAQAQVQQAYRDQPQRVPMMTPAGQDQRALHQGRRLSTAIQIHKDAYQERMRWIETFLRTIMKDLNDYDGSLMTPSTPTPSECVHARTTTHGSNDGTRITKCKDCGLILQEEKLTPSEKMKTTSPKECPHEDRDERRTTGRTWKWRCKSCGHTASGDKYLGESARPATARSEGSASPVPTTPMRTPQVTPSPTMATAHEDYEVDRTVDLVRHVVDVQREVGQTIFLNQRDKIYDRAYYGRTNADVCFKEMNYRKAMVAKLKNGSLSNPHIIDFTKYAARRHEQEHPGSSAYMMTGQPGPAEDERIMAVLDTGTITSVELEDSDAPLRAGAQQRLGLVIDMGNHTIYSRKLDKELELIMHNGLPSMALHPGEPGLSNIVLNAIDEQHDIQDNVHDDDGIIKYVDTLSEDEISEINKGGSDYMPITEGKVKILTRKQRTHLQESLDEVEKEDCAMWSTLSPDYKRPRRMLPRGCKSFLMEIFVGAARVFVEFPDGDEDVEMAAEDEFFFECDDLVNDEEDQPPKLVARQYKWPVFPDKAFAPTSAYAIVQPEAEKTFVKKHEKLDRLGRVLPGQRTAASRWFDEFKQKSEKHGLECDVMQPTLTRKNQQPHEKGSRLYVTIHVDDLLVIGDERAALTFLQKFEAEKGWKLEKKGPFGLQV</sequence>
<gene>
    <name evidence="2" type="ORF">C1SCF055_LOCUS41913</name>
</gene>
<dbReference type="EMBL" id="CAMXCT030006625">
    <property type="protein sequence ID" value="CAL4804567.1"/>
    <property type="molecule type" value="Genomic_DNA"/>
</dbReference>
<evidence type="ECO:0000313" key="3">
    <source>
        <dbReference type="EMBL" id="CAL1170630.1"/>
    </source>
</evidence>
<feature type="compositionally biased region" description="Polar residues" evidence="1">
    <location>
        <begin position="497"/>
        <end position="519"/>
    </location>
</feature>
<organism evidence="2">
    <name type="scientific">Cladocopium goreaui</name>
    <dbReference type="NCBI Taxonomy" id="2562237"/>
    <lineage>
        <taxon>Eukaryota</taxon>
        <taxon>Sar</taxon>
        <taxon>Alveolata</taxon>
        <taxon>Dinophyceae</taxon>
        <taxon>Suessiales</taxon>
        <taxon>Symbiodiniaceae</taxon>
        <taxon>Cladocopium</taxon>
    </lineage>
</organism>
<evidence type="ECO:0000256" key="1">
    <source>
        <dbReference type="SAM" id="MobiDB-lite"/>
    </source>
</evidence>
<dbReference type="Proteomes" id="UP001152797">
    <property type="component" value="Unassembled WGS sequence"/>
</dbReference>
<dbReference type="OrthoDB" id="432251at2759"/>
<comment type="caution">
    <text evidence="2">The sequence shown here is derived from an EMBL/GenBank/DDBJ whole genome shotgun (WGS) entry which is preliminary data.</text>
</comment>